<protein>
    <submittedName>
        <fullName evidence="1">Asparaginase</fullName>
    </submittedName>
</protein>
<dbReference type="PANTHER" id="PTHR42110:SF1">
    <property type="entry name" value="L-ASPARAGINASE, PUTATIVE (AFU_ORTHOLOGUE AFUA_3G11890)-RELATED"/>
    <property type="match status" value="1"/>
</dbReference>
<evidence type="ECO:0000313" key="2">
    <source>
        <dbReference type="Proteomes" id="UP000038011"/>
    </source>
</evidence>
<comment type="caution">
    <text evidence="1">The sequence shown here is derived from an EMBL/GenBank/DDBJ whole genome shotgun (WGS) entry which is preliminary data.</text>
</comment>
<dbReference type="RefSeq" id="WP_053997841.1">
    <property type="nucleotide sequence ID" value="NZ_JXMU01000003.1"/>
</dbReference>
<evidence type="ECO:0000313" key="1">
    <source>
        <dbReference type="EMBL" id="KPB02239.1"/>
    </source>
</evidence>
<dbReference type="Proteomes" id="UP000038011">
    <property type="component" value="Unassembled WGS sequence"/>
</dbReference>
<reference evidence="1 2" key="1">
    <citation type="submission" date="2015-01" db="EMBL/GenBank/DDBJ databases">
        <title>Ahrensia donghaiensis sp. nov., a novel dimethylsulphoniopropionate-cleavage bacterium isolated from seawater and emended descriptions of the genus Ahrensia and Ahrensia kielensis.</title>
        <authorList>
            <person name="Liu J."/>
        </authorList>
    </citation>
    <scope>NUCLEOTIDE SEQUENCE [LARGE SCALE GENOMIC DNA]</scope>
    <source>
        <strain evidence="1 2">LZD062</strain>
    </source>
</reference>
<gene>
    <name evidence="1" type="ORF">SU32_02895</name>
</gene>
<dbReference type="PANTHER" id="PTHR42110">
    <property type="entry name" value="L-ASPARAGINASE, PUTATIVE (AFU_ORTHOLOGUE AFUA_3G11890)-RELATED"/>
    <property type="match status" value="1"/>
</dbReference>
<dbReference type="OrthoDB" id="9780674at2"/>
<sequence length="336" mass="35138">MNHPILVELIRGAIVESVHRGSIAVVDADGHTLFSVGSVDKPVYPRSAMKMIQALPLVESGAADAYGFDNVELSLACASHSSEPGHAQTADKMLGAAGLAESDLECGAHWPLIGAAAEKAKIEMARAGEEPSQLHNNCSGKHAGFLCCAKHSGMKTDDYLNTGHELQRDIVATMEDVTGEAIPGDQCGVDGCSAPTLAASLKGLAQGFAKLGTGTGLEPVRAKSAKRLMQACMAEPWYMAGTNRFCTRVMEIGKGRIFTKVGAEGVYTGAIPELGLGIALKADDGAERAAEMMLAGVLHKLLGNDTDLGEAISALTTRPINNWNGINTGEMRSVPL</sequence>
<dbReference type="PATRIC" id="fig|1514904.3.peg.2279"/>
<name>A0A0M9GPC1_9HYPH</name>
<dbReference type="AlphaFoldDB" id="A0A0M9GPC1"/>
<organism evidence="1 2">
    <name type="scientific">Ahrensia marina</name>
    <dbReference type="NCBI Taxonomy" id="1514904"/>
    <lineage>
        <taxon>Bacteria</taxon>
        <taxon>Pseudomonadati</taxon>
        <taxon>Pseudomonadota</taxon>
        <taxon>Alphaproteobacteria</taxon>
        <taxon>Hyphomicrobiales</taxon>
        <taxon>Ahrensiaceae</taxon>
        <taxon>Ahrensia</taxon>
    </lineage>
</organism>
<proteinExistence type="predicted"/>
<dbReference type="Pfam" id="PF06089">
    <property type="entry name" value="Asparaginase_II"/>
    <property type="match status" value="1"/>
</dbReference>
<accession>A0A0M9GPC1</accession>
<dbReference type="InterPro" id="IPR010349">
    <property type="entry name" value="Asparaginase_II"/>
</dbReference>
<dbReference type="EMBL" id="JXMU01000003">
    <property type="protein sequence ID" value="KPB02239.1"/>
    <property type="molecule type" value="Genomic_DNA"/>
</dbReference>
<keyword evidence="2" id="KW-1185">Reference proteome</keyword>